<feature type="compositionally biased region" description="Basic and acidic residues" evidence="2">
    <location>
        <begin position="899"/>
        <end position="910"/>
    </location>
</feature>
<feature type="compositionally biased region" description="Acidic residues" evidence="2">
    <location>
        <begin position="1353"/>
        <end position="1370"/>
    </location>
</feature>
<evidence type="ECO:0000256" key="1">
    <source>
        <dbReference type="SAM" id="Coils"/>
    </source>
</evidence>
<sequence length="1423" mass="170154">MSYADFGQNIIDNEMKEVQQKAQDGWDIEEEDFPSDHGNQDQQQQLNNFRDYPNQNQKNNEWEIDDDIDDLSQTPAESQLKQEQQTKFQQDEQKSPEQIDMWGKFTNTVQQTQTIEKLIKESAPQKIKQTFQNLFGSQNSGSNNIIITSEQTQNSKVFASVQQVIDMKKLFELEKSELEDQMKLRRIQEQNELNEQKEELENKIKQFQIEKEQFNQQLKEAKQLFKLTELIEPQDNHEQIICKLIKENENLNNDITKLIETQEKQINDYEDNIEQMQQEIEYYKNQFIKYQTKYQNTKEKIRIEIPKIQNQLMTIKKLELHTQVTNKLTQFQKYYNTKQQDLLQYALQTTSKQSKQISSLKEDNIKLMQQIDELDELKDEHQSSLYIIKQLRVSEDKLIEENERLQNQNQDKENQNFELQNKLDNLKREYDQEKFNLNQLITQLQSQIDQINRNQVDKSSIKKLEDSLALIQEEKKTLLSSLENKETQIIVLEQQIQELNEEFTKQQNIDSNDIWKQEDRGWELDDSFQRKYDELELQMIQYRNENHELKYQLKEMEVRMLQQQHKQEAQVEQMHQLQMCLVDTEYQKNFQNAVQQERIQELEEQISIEKRKFSDEEEKVSEQNLQGDEDSQRAINQLRQIDYEENEAQREDGAWEFEDSLNVDIQEQENINEGAGQYQNIQLSQGQNIQQDHYEKQVDENSDFQDEIQQNDFYIQDDSKQNDQSDNNIHQQNDLSQEQQEQEDNQNIDQQIQQNIENDSEELSEKEGLLQNYDEENEDNYEKIEESQDYEINQNNQQNEEFYDEYQEQQQEQSVHSSQDNQVNVQEMNLNQNNLDNENIQDDYSEIKEGSQKQEEIQNEEGDSEYQNVEYESQENNDDQIQQDHQDQISSNDQIELQQEDKEGDQREYNSNEELNQEQEDQKDDVPYEIYQKNNENADQVQQQYQEQNDKVEQEQQQDDQQDDEQDEEQEDEQDDQQEDEQDDQQEDEQDDELGNEQKQEDEQQQEINSDEFNQEDQQNIYENQEINSQEKDMISQEYDQEQNNNSNKSLQQIDVEIDNQINQYQINDKGDIQKQEQIENELSNEEIYLNQQNIQNNLQIESNNQVINKTDELIIQDSNNQENQENNQNNEEIQIQNEINKEQEQLEIQYQLVVEPINNSNFENQVIEKSLGDLDVLDIHINNDQKKVVINSSNQIEKNYNIEIHSQKNALLSQDPSPSYQEIGVQEIISKPLLFSDPRSQEKSANDQEDEIQNDQEHYEIDVGLNEQKIENLENKENLIENPDEEEGNQWNVDDDIDFENELENPQVQIIEEKQSNQQIIEPKICDQSQNQQENERRNQEPLENWKVNQQFEEETPDVQFDDDQENQEDQSNNNNNPPIKNVEKLSQGQLDLDDELEEIDPWAEQQKQGENAESGWDLDDI</sequence>
<proteinExistence type="predicted"/>
<feature type="compositionally biased region" description="Acidic residues" evidence="2">
    <location>
        <begin position="1393"/>
        <end position="1403"/>
    </location>
</feature>
<organism evidence="4 5">
    <name type="scientific">Paramecium pentaurelia</name>
    <dbReference type="NCBI Taxonomy" id="43138"/>
    <lineage>
        <taxon>Eukaryota</taxon>
        <taxon>Sar</taxon>
        <taxon>Alveolata</taxon>
        <taxon>Ciliophora</taxon>
        <taxon>Intramacronucleata</taxon>
        <taxon>Oligohymenophorea</taxon>
        <taxon>Peniculida</taxon>
        <taxon>Parameciidae</taxon>
        <taxon>Paramecium</taxon>
    </lineage>
</organism>
<dbReference type="EMBL" id="CAJJDO010000102">
    <property type="protein sequence ID" value="CAD8192838.1"/>
    <property type="molecule type" value="Genomic_DNA"/>
</dbReference>
<feature type="coiled-coil region" evidence="1">
    <location>
        <begin position="357"/>
        <end position="564"/>
    </location>
</feature>
<feature type="coiled-coil region" evidence="1">
    <location>
        <begin position="756"/>
        <end position="812"/>
    </location>
</feature>
<dbReference type="InterPro" id="IPR000727">
    <property type="entry name" value="T_SNARE_dom"/>
</dbReference>
<feature type="region of interest" description="Disordered" evidence="2">
    <location>
        <begin position="848"/>
        <end position="1016"/>
    </location>
</feature>
<dbReference type="PROSITE" id="PS50192">
    <property type="entry name" value="T_SNARE"/>
    <property type="match status" value="1"/>
</dbReference>
<evidence type="ECO:0000256" key="2">
    <source>
        <dbReference type="SAM" id="MobiDB-lite"/>
    </source>
</evidence>
<feature type="domain" description="T-SNARE coiled-coil homology" evidence="3">
    <location>
        <begin position="228"/>
        <end position="290"/>
    </location>
</feature>
<evidence type="ECO:0000313" key="5">
    <source>
        <dbReference type="Proteomes" id="UP000689195"/>
    </source>
</evidence>
<evidence type="ECO:0000259" key="3">
    <source>
        <dbReference type="PROSITE" id="PS50192"/>
    </source>
</evidence>
<gene>
    <name evidence="4" type="ORF">PPENT_87.1.T1020193</name>
</gene>
<dbReference type="OrthoDB" id="311324at2759"/>
<protein>
    <recommendedName>
        <fullName evidence="3">t-SNARE coiled-coil homology domain-containing protein</fullName>
    </recommendedName>
</protein>
<name>A0A8S1WSJ8_9CILI</name>
<feature type="coiled-coil region" evidence="1">
    <location>
        <begin position="161"/>
        <end position="293"/>
    </location>
</feature>
<feature type="compositionally biased region" description="Acidic residues" evidence="2">
    <location>
        <begin position="1003"/>
        <end position="1015"/>
    </location>
</feature>
<feature type="region of interest" description="Disordered" evidence="2">
    <location>
        <begin position="613"/>
        <end position="632"/>
    </location>
</feature>
<comment type="caution">
    <text evidence="4">The sequence shown here is derived from an EMBL/GenBank/DDBJ whole genome shotgun (WGS) entry which is preliminary data.</text>
</comment>
<evidence type="ECO:0000313" key="4">
    <source>
        <dbReference type="EMBL" id="CAD8192838.1"/>
    </source>
</evidence>
<keyword evidence="5" id="KW-1185">Reference proteome</keyword>
<feature type="region of interest" description="Disordered" evidence="2">
    <location>
        <begin position="1"/>
        <end position="69"/>
    </location>
</feature>
<reference evidence="4" key="1">
    <citation type="submission" date="2021-01" db="EMBL/GenBank/DDBJ databases">
        <authorList>
            <consortium name="Genoscope - CEA"/>
            <person name="William W."/>
        </authorList>
    </citation>
    <scope>NUCLEOTIDE SEQUENCE</scope>
</reference>
<feature type="region of interest" description="Disordered" evidence="2">
    <location>
        <begin position="1280"/>
        <end position="1423"/>
    </location>
</feature>
<accession>A0A8S1WSJ8</accession>
<dbReference type="Proteomes" id="UP000689195">
    <property type="component" value="Unassembled WGS sequence"/>
</dbReference>
<feature type="compositionally biased region" description="Acidic residues" evidence="2">
    <location>
        <begin position="1283"/>
        <end position="1304"/>
    </location>
</feature>
<feature type="compositionally biased region" description="Low complexity" evidence="2">
    <location>
        <begin position="935"/>
        <end position="947"/>
    </location>
</feature>
<keyword evidence="1" id="KW-0175">Coiled coil</keyword>
<feature type="compositionally biased region" description="Polar residues" evidence="2">
    <location>
        <begin position="40"/>
        <end position="59"/>
    </location>
</feature>
<feature type="compositionally biased region" description="Acidic residues" evidence="2">
    <location>
        <begin position="956"/>
        <end position="995"/>
    </location>
</feature>